<name>A0A397SSI2_9GLOM</name>
<dbReference type="OrthoDB" id="2430491at2759"/>
<gene>
    <name evidence="1" type="ORF">C1645_827608</name>
</gene>
<protein>
    <submittedName>
        <fullName evidence="1">Uncharacterized protein</fullName>
    </submittedName>
</protein>
<comment type="caution">
    <text evidence="1">The sequence shown here is derived from an EMBL/GenBank/DDBJ whole genome shotgun (WGS) entry which is preliminary data.</text>
</comment>
<keyword evidence="2" id="KW-1185">Reference proteome</keyword>
<accession>A0A397SSI2</accession>
<evidence type="ECO:0000313" key="1">
    <source>
        <dbReference type="EMBL" id="RIA87556.1"/>
    </source>
</evidence>
<reference evidence="1 2" key="1">
    <citation type="submission" date="2018-06" db="EMBL/GenBank/DDBJ databases">
        <title>Comparative genomics reveals the genomic features of Rhizophagus irregularis, R. cerebriforme, R. diaphanum and Gigaspora rosea, and their symbiotic lifestyle signature.</title>
        <authorList>
            <person name="Morin E."/>
            <person name="San Clemente H."/>
            <person name="Chen E.C.H."/>
            <person name="De La Providencia I."/>
            <person name="Hainaut M."/>
            <person name="Kuo A."/>
            <person name="Kohler A."/>
            <person name="Murat C."/>
            <person name="Tang N."/>
            <person name="Roy S."/>
            <person name="Loubradou J."/>
            <person name="Henrissat B."/>
            <person name="Grigoriev I.V."/>
            <person name="Corradi N."/>
            <person name="Roux C."/>
            <person name="Martin F.M."/>
        </authorList>
    </citation>
    <scope>NUCLEOTIDE SEQUENCE [LARGE SCALE GENOMIC DNA]</scope>
    <source>
        <strain evidence="1 2">DAOM 227022</strain>
    </source>
</reference>
<organism evidence="1 2">
    <name type="scientific">Glomus cerebriforme</name>
    <dbReference type="NCBI Taxonomy" id="658196"/>
    <lineage>
        <taxon>Eukaryota</taxon>
        <taxon>Fungi</taxon>
        <taxon>Fungi incertae sedis</taxon>
        <taxon>Mucoromycota</taxon>
        <taxon>Glomeromycotina</taxon>
        <taxon>Glomeromycetes</taxon>
        <taxon>Glomerales</taxon>
        <taxon>Glomeraceae</taxon>
        <taxon>Glomus</taxon>
    </lineage>
</organism>
<proteinExistence type="predicted"/>
<dbReference type="EMBL" id="QKYT01000303">
    <property type="protein sequence ID" value="RIA87556.1"/>
    <property type="molecule type" value="Genomic_DNA"/>
</dbReference>
<sequence>MFGPTERNEAYTIFYNTLYIFHDDPNTSQKILEVVRNLLLNKKVNRKKDHKSLANTSNLQEDVVKKPVPLKSDSLVSSAPIAKK</sequence>
<dbReference type="Proteomes" id="UP000265703">
    <property type="component" value="Unassembled WGS sequence"/>
</dbReference>
<evidence type="ECO:0000313" key="2">
    <source>
        <dbReference type="Proteomes" id="UP000265703"/>
    </source>
</evidence>
<dbReference type="AlphaFoldDB" id="A0A397SSI2"/>